<proteinExistence type="predicted"/>
<organism evidence="3">
    <name type="scientific">Volvox carteri f. nagariensis</name>
    <dbReference type="NCBI Taxonomy" id="3068"/>
    <lineage>
        <taxon>Eukaryota</taxon>
        <taxon>Viridiplantae</taxon>
        <taxon>Chlorophyta</taxon>
        <taxon>core chlorophytes</taxon>
        <taxon>Chlorophyceae</taxon>
        <taxon>CS clade</taxon>
        <taxon>Chlamydomonadales</taxon>
        <taxon>Volvocaceae</taxon>
        <taxon>Volvox</taxon>
    </lineage>
</organism>
<feature type="region of interest" description="Disordered" evidence="1">
    <location>
        <begin position="286"/>
        <end position="325"/>
    </location>
</feature>
<reference evidence="2 3" key="1">
    <citation type="journal article" date="2010" name="Science">
        <title>Genomic analysis of organismal complexity in the multicellular green alga Volvox carteri.</title>
        <authorList>
            <person name="Prochnik S.E."/>
            <person name="Umen J."/>
            <person name="Nedelcu A.M."/>
            <person name="Hallmann A."/>
            <person name="Miller S.M."/>
            <person name="Nishii I."/>
            <person name="Ferris P."/>
            <person name="Kuo A."/>
            <person name="Mitros T."/>
            <person name="Fritz-Laylin L.K."/>
            <person name="Hellsten U."/>
            <person name="Chapman J."/>
            <person name="Simakov O."/>
            <person name="Rensing S.A."/>
            <person name="Terry A."/>
            <person name="Pangilinan J."/>
            <person name="Kapitonov V."/>
            <person name="Jurka J."/>
            <person name="Salamov A."/>
            <person name="Shapiro H."/>
            <person name="Schmutz J."/>
            <person name="Grimwood J."/>
            <person name="Lindquist E."/>
            <person name="Lucas S."/>
            <person name="Grigoriev I.V."/>
            <person name="Schmitt R."/>
            <person name="Kirk D."/>
            <person name="Rokhsar D.S."/>
        </authorList>
    </citation>
    <scope>NUCLEOTIDE SEQUENCE [LARGE SCALE GENOMIC DNA]</scope>
    <source>
        <strain evidence="3">f. Nagariensis / Eve</strain>
    </source>
</reference>
<dbReference type="EMBL" id="GL378341">
    <property type="protein sequence ID" value="EFJ48064.1"/>
    <property type="molecule type" value="Genomic_DNA"/>
</dbReference>
<gene>
    <name evidence="2" type="ORF">VOLCADRAFT_104862</name>
</gene>
<dbReference type="AlphaFoldDB" id="D8TWK6"/>
<feature type="compositionally biased region" description="Low complexity" evidence="1">
    <location>
        <begin position="412"/>
        <end position="425"/>
    </location>
</feature>
<accession>D8TWK6</accession>
<feature type="region of interest" description="Disordered" evidence="1">
    <location>
        <begin position="221"/>
        <end position="253"/>
    </location>
</feature>
<protein>
    <submittedName>
        <fullName evidence="2">Uncharacterized protein</fullName>
    </submittedName>
</protein>
<dbReference type="InParanoid" id="D8TWK6"/>
<sequence>MRRLTLPDQPNFHVAAEICNASPAIITVFALDDFRVVHQNGSSQRYMGLRMIHGDASCGGRGRGGGRRDGETAAAAEGIAAAAAATAEEELVVVDEEGSGSGGDQRSELELIFCLDPIKLERLLMDIREGCVGRVWKGVVRVPPSLIRPLAVQERAREPYRPDTVLGRSGPCNEDLMFLGSCTAVDETGSFVAAAGAGPGPGGTGGEAVKAATAAAAAANGGRGMPAFGSSDQSQPSQPPPQQEQKQQKGILSKRASSFGGGLAGVSLIPVRRLLHIHRGAVTSRKAFSHAQIHPHNSHSPRHSHSQAHSCSCGPAPESPGSLSPAVTAATAAAAAAAGGGAPLESLPVQRSSALLQLLQQGGQQHGQVRGSRLTSSPSGRRLSQPPPPPPQQQQQQQLVSMEEGGPVVAPLQSQRSRGRSLGSRTPAVAASRSRLSLLGINDCEPTPVAVNAVRPRAQSVLLGTASGGAGGGGAAACTAVPISNMSMDSGVIRAMGLFESTFSSGSGAEPVTHADPLHPTTSEWH</sequence>
<feature type="region of interest" description="Disordered" evidence="1">
    <location>
        <begin position="360"/>
        <end position="429"/>
    </location>
</feature>
<dbReference type="GeneID" id="9618277"/>
<feature type="region of interest" description="Disordered" evidence="1">
    <location>
        <begin position="505"/>
        <end position="526"/>
    </location>
</feature>
<evidence type="ECO:0000313" key="2">
    <source>
        <dbReference type="EMBL" id="EFJ48064.1"/>
    </source>
</evidence>
<dbReference type="RefSeq" id="XP_002950749.1">
    <property type="nucleotide sequence ID" value="XM_002950703.1"/>
</dbReference>
<evidence type="ECO:0000313" key="3">
    <source>
        <dbReference type="Proteomes" id="UP000001058"/>
    </source>
</evidence>
<feature type="compositionally biased region" description="Basic residues" evidence="1">
    <location>
        <begin position="296"/>
        <end position="306"/>
    </location>
</feature>
<feature type="compositionally biased region" description="Low complexity" evidence="1">
    <location>
        <begin position="221"/>
        <end position="236"/>
    </location>
</feature>
<name>D8TWK6_VOLCA</name>
<evidence type="ECO:0000256" key="1">
    <source>
        <dbReference type="SAM" id="MobiDB-lite"/>
    </source>
</evidence>
<dbReference type="KEGG" id="vcn:VOLCADRAFT_104862"/>
<dbReference type="OrthoDB" id="10676847at2759"/>
<dbReference type="Proteomes" id="UP000001058">
    <property type="component" value="Unassembled WGS sequence"/>
</dbReference>
<keyword evidence="3" id="KW-1185">Reference proteome</keyword>